<sequence length="47" mass="5455">MAGKSQEISIHNSTHRQNSTKTSLRNPLRIQEIWKKEQLVLRLGITI</sequence>
<feature type="region of interest" description="Disordered" evidence="1">
    <location>
        <begin position="1"/>
        <end position="24"/>
    </location>
</feature>
<accession>A0A1Q8QV39</accession>
<name>A0A1Q8QV39_9FIRM</name>
<evidence type="ECO:0000256" key="1">
    <source>
        <dbReference type="SAM" id="MobiDB-lite"/>
    </source>
</evidence>
<keyword evidence="3" id="KW-1185">Reference proteome</keyword>
<dbReference type="STRING" id="1888891.DSOL_2806"/>
<protein>
    <submittedName>
        <fullName evidence="2">Uncharacterized protein</fullName>
    </submittedName>
</protein>
<organism evidence="2 3">
    <name type="scientific">Desulfosporosinus metallidurans</name>
    <dbReference type="NCBI Taxonomy" id="1888891"/>
    <lineage>
        <taxon>Bacteria</taxon>
        <taxon>Bacillati</taxon>
        <taxon>Bacillota</taxon>
        <taxon>Clostridia</taxon>
        <taxon>Eubacteriales</taxon>
        <taxon>Desulfitobacteriaceae</taxon>
        <taxon>Desulfosporosinus</taxon>
    </lineage>
</organism>
<comment type="caution">
    <text evidence="2">The sequence shown here is derived from an EMBL/GenBank/DDBJ whole genome shotgun (WGS) entry which is preliminary data.</text>
</comment>
<evidence type="ECO:0000313" key="2">
    <source>
        <dbReference type="EMBL" id="OLN31196.1"/>
    </source>
</evidence>
<evidence type="ECO:0000313" key="3">
    <source>
        <dbReference type="Proteomes" id="UP000186102"/>
    </source>
</evidence>
<dbReference type="EMBL" id="MLBF01000020">
    <property type="protein sequence ID" value="OLN31196.1"/>
    <property type="molecule type" value="Genomic_DNA"/>
</dbReference>
<gene>
    <name evidence="2" type="ORF">DSOL_2806</name>
</gene>
<reference evidence="2 3" key="1">
    <citation type="submission" date="2016-09" db="EMBL/GenBank/DDBJ databases">
        <title>Complete genome of Desulfosporosinus sp. OL.</title>
        <authorList>
            <person name="Mardanov A."/>
            <person name="Beletsky A."/>
            <person name="Panova A."/>
            <person name="Karnachuk O."/>
            <person name="Ravin N."/>
        </authorList>
    </citation>
    <scope>NUCLEOTIDE SEQUENCE [LARGE SCALE GENOMIC DNA]</scope>
    <source>
        <strain evidence="2 3">OL</strain>
    </source>
</reference>
<dbReference type="AlphaFoldDB" id="A0A1Q8QV39"/>
<dbReference type="Proteomes" id="UP000186102">
    <property type="component" value="Unassembled WGS sequence"/>
</dbReference>
<proteinExistence type="predicted"/>